<reference evidence="3" key="1">
    <citation type="submission" date="2017-03" db="EMBL/GenBank/DDBJ databases">
        <title>Draft genome sequence of Moraxella equi CCUG 4950T type strain.</title>
        <authorList>
            <person name="Salva-Serra F."/>
            <person name="Engstrom-Jakobsson H."/>
            <person name="Thorell K."/>
            <person name="Jaen-Luchoro D."/>
            <person name="Gonzales-Siles L."/>
            <person name="Karlsson R."/>
            <person name="Yazdan S."/>
            <person name="Boulund F."/>
            <person name="Johnning A."/>
            <person name="Engstrand L."/>
            <person name="Kristiansson E."/>
            <person name="Moore E."/>
        </authorList>
    </citation>
    <scope>NUCLEOTIDE SEQUENCE [LARGE SCALE GENOMIC DNA]</scope>
    <source>
        <strain evidence="3">CCUG 4441</strain>
    </source>
</reference>
<sequence>MTPKIFKLSCQEIEKQFGQGNFDDATEYVWDLIYHYFGNSDKFIIKNIDFDDSHTNPYFHTLNIEV</sequence>
<evidence type="ECO:0000313" key="3">
    <source>
        <dbReference type="Proteomes" id="UP000191025"/>
    </source>
</evidence>
<dbReference type="RefSeq" id="WP_062498494.1">
    <property type="nucleotide sequence ID" value="NZ_MXAN01000009.1"/>
</dbReference>
<dbReference type="AlphaFoldDB" id="A0A1V4H1U6"/>
<dbReference type="Proteomes" id="UP000254107">
    <property type="component" value="Unassembled WGS sequence"/>
</dbReference>
<reference evidence="2 4" key="3">
    <citation type="submission" date="2018-06" db="EMBL/GenBank/DDBJ databases">
        <authorList>
            <consortium name="Pathogen Informatics"/>
            <person name="Doyle S."/>
        </authorList>
    </citation>
    <scope>NUCLEOTIDE SEQUENCE [LARGE SCALE GENOMIC DNA]</scope>
    <source>
        <strain evidence="2 4">NCTC7911</strain>
    </source>
</reference>
<keyword evidence="4" id="KW-1185">Reference proteome</keyword>
<organism evidence="1 3">
    <name type="scientific">Moraxella lacunata</name>
    <dbReference type="NCBI Taxonomy" id="477"/>
    <lineage>
        <taxon>Bacteria</taxon>
        <taxon>Pseudomonadati</taxon>
        <taxon>Pseudomonadota</taxon>
        <taxon>Gammaproteobacteria</taxon>
        <taxon>Moraxellales</taxon>
        <taxon>Moraxellaceae</taxon>
        <taxon>Moraxella</taxon>
    </lineage>
</organism>
<dbReference type="Proteomes" id="UP000191025">
    <property type="component" value="Unassembled WGS sequence"/>
</dbReference>
<evidence type="ECO:0000313" key="2">
    <source>
        <dbReference type="EMBL" id="STZ00173.1"/>
    </source>
</evidence>
<protein>
    <submittedName>
        <fullName evidence="1">Uncharacterized protein</fullName>
    </submittedName>
</protein>
<accession>A0A1V4H1U6</accession>
<evidence type="ECO:0000313" key="1">
    <source>
        <dbReference type="EMBL" id="OPH38899.1"/>
    </source>
</evidence>
<dbReference type="EMBL" id="UGQC01000001">
    <property type="protein sequence ID" value="STZ00173.1"/>
    <property type="molecule type" value="Genomic_DNA"/>
</dbReference>
<dbReference type="EMBL" id="MXAN01000009">
    <property type="protein sequence ID" value="OPH38899.1"/>
    <property type="molecule type" value="Genomic_DNA"/>
</dbReference>
<gene>
    <name evidence="1" type="ORF">B5J94_01805</name>
    <name evidence="2" type="ORF">NCTC7911_01558</name>
</gene>
<name>A0A1V4H1U6_MORLA</name>
<dbReference type="GeneID" id="302270140"/>
<reference evidence="1" key="2">
    <citation type="submission" date="2017-03" db="EMBL/GenBank/DDBJ databases">
        <authorList>
            <person name="Afonso C.L."/>
            <person name="Miller P.J."/>
            <person name="Scott M.A."/>
            <person name="Spackman E."/>
            <person name="Goraichik I."/>
            <person name="Dimitrov K.M."/>
            <person name="Suarez D.L."/>
            <person name="Swayne D.E."/>
        </authorList>
    </citation>
    <scope>NUCLEOTIDE SEQUENCE</scope>
    <source>
        <strain evidence="1">CCUG 4441</strain>
    </source>
</reference>
<proteinExistence type="predicted"/>
<evidence type="ECO:0000313" key="4">
    <source>
        <dbReference type="Proteomes" id="UP000254107"/>
    </source>
</evidence>